<evidence type="ECO:0000256" key="2">
    <source>
        <dbReference type="ARBA" id="ARBA00022517"/>
    </source>
</evidence>
<dbReference type="EMBL" id="CAFBNE010000021">
    <property type="protein sequence ID" value="CAB4941336.1"/>
    <property type="molecule type" value="Genomic_DNA"/>
</dbReference>
<keyword evidence="1" id="KW-0963">Cytoplasm</keyword>
<sequence>MAASVEIIRRALADALASVDVDLEDLQITAAGRREVVRVVVDRDGGIDLDRVADISRQIAELLDVPPLADEFAGTYVLEVSSPGTDRPLTEEKHWRRAERRLVEATLVDDSILTGRIVSAASGVVEIELSTGEVRAVPLSSLRRGVVQLEFSRPASDSTDEAKDSADEE</sequence>
<dbReference type="HAMAP" id="MF_01077">
    <property type="entry name" value="RimP"/>
    <property type="match status" value="1"/>
</dbReference>
<keyword evidence="2" id="KW-0690">Ribosome biogenesis</keyword>
<dbReference type="PANTHER" id="PTHR33867:SF1">
    <property type="entry name" value="RIBOSOME MATURATION FACTOR RIMP"/>
    <property type="match status" value="1"/>
</dbReference>
<dbReference type="Gene3D" id="3.30.300.70">
    <property type="entry name" value="RimP-like superfamily, N-terminal"/>
    <property type="match status" value="1"/>
</dbReference>
<dbReference type="SUPFAM" id="SSF75420">
    <property type="entry name" value="YhbC-like, N-terminal domain"/>
    <property type="match status" value="1"/>
</dbReference>
<proteinExistence type="inferred from homology"/>
<feature type="domain" description="Ribosome maturation factor RimP N-terminal" evidence="3">
    <location>
        <begin position="13"/>
        <end position="86"/>
    </location>
</feature>
<evidence type="ECO:0000256" key="1">
    <source>
        <dbReference type="ARBA" id="ARBA00022490"/>
    </source>
</evidence>
<accession>A0A6J7JDP1</accession>
<dbReference type="AlphaFoldDB" id="A0A6J7JDP1"/>
<evidence type="ECO:0000259" key="3">
    <source>
        <dbReference type="Pfam" id="PF02576"/>
    </source>
</evidence>
<protein>
    <submittedName>
        <fullName evidence="4">Unannotated protein</fullName>
    </submittedName>
</protein>
<dbReference type="NCBIfam" id="NF000930">
    <property type="entry name" value="PRK00092.2-2"/>
    <property type="match status" value="1"/>
</dbReference>
<name>A0A6J7JDP1_9ZZZZ</name>
<dbReference type="InterPro" id="IPR035956">
    <property type="entry name" value="RimP_N_sf"/>
</dbReference>
<dbReference type="GO" id="GO:0000028">
    <property type="term" value="P:ribosomal small subunit assembly"/>
    <property type="evidence" value="ECO:0007669"/>
    <property type="project" value="TreeGrafter"/>
</dbReference>
<dbReference type="InterPro" id="IPR028989">
    <property type="entry name" value="RimP_N"/>
</dbReference>
<gene>
    <name evidence="4" type="ORF">UFOPK3772_00946</name>
</gene>
<evidence type="ECO:0000313" key="4">
    <source>
        <dbReference type="EMBL" id="CAB4941336.1"/>
    </source>
</evidence>
<dbReference type="Pfam" id="PF02576">
    <property type="entry name" value="RimP_N"/>
    <property type="match status" value="1"/>
</dbReference>
<dbReference type="GO" id="GO:0006412">
    <property type="term" value="P:translation"/>
    <property type="evidence" value="ECO:0007669"/>
    <property type="project" value="TreeGrafter"/>
</dbReference>
<dbReference type="PANTHER" id="PTHR33867">
    <property type="entry name" value="RIBOSOME MATURATION FACTOR RIMP"/>
    <property type="match status" value="1"/>
</dbReference>
<organism evidence="4">
    <name type="scientific">freshwater metagenome</name>
    <dbReference type="NCBI Taxonomy" id="449393"/>
    <lineage>
        <taxon>unclassified sequences</taxon>
        <taxon>metagenomes</taxon>
        <taxon>ecological metagenomes</taxon>
    </lineage>
</organism>
<dbReference type="InterPro" id="IPR003728">
    <property type="entry name" value="Ribosome_maturation_RimP"/>
</dbReference>
<dbReference type="GO" id="GO:0005829">
    <property type="term" value="C:cytosol"/>
    <property type="evidence" value="ECO:0007669"/>
    <property type="project" value="TreeGrafter"/>
</dbReference>
<reference evidence="4" key="1">
    <citation type="submission" date="2020-05" db="EMBL/GenBank/DDBJ databases">
        <authorList>
            <person name="Chiriac C."/>
            <person name="Salcher M."/>
            <person name="Ghai R."/>
            <person name="Kavagutti S V."/>
        </authorList>
    </citation>
    <scope>NUCLEOTIDE SEQUENCE</scope>
</reference>